<dbReference type="SUPFAM" id="SSF56436">
    <property type="entry name" value="C-type lectin-like"/>
    <property type="match status" value="1"/>
</dbReference>
<feature type="chain" id="PRO_5028935427" evidence="2">
    <location>
        <begin position="21"/>
        <end position="170"/>
    </location>
</feature>
<sequence length="170" mass="18750">MAKLFFALIFTVGIIASTNAVAIRFSNDVSTIGPEPTPSPTISSAACADLNGVKSHSTGQCFIHVNETKTFIQAELHCESLNGHLTSIHSGFDNLLVADFAREIFPSIDQYYVGLTRFEGNNDAWQDGTRVDYTDYGYQNYGQLCTTVIMNDATWTRTDCFTQAYFVCSV</sequence>
<dbReference type="Gene3D" id="3.10.100.10">
    <property type="entry name" value="Mannose-Binding Protein A, subunit A"/>
    <property type="match status" value="1"/>
</dbReference>
<proteinExistence type="predicted"/>
<keyword evidence="1" id="KW-1015">Disulfide bond</keyword>
<reference evidence="5" key="2">
    <citation type="submission" date="2020-10" db="UniProtKB">
        <authorList>
            <consortium name="WormBaseParasite"/>
        </authorList>
    </citation>
    <scope>IDENTIFICATION</scope>
</reference>
<feature type="signal peptide" evidence="2">
    <location>
        <begin position="1"/>
        <end position="20"/>
    </location>
</feature>
<organism evidence="4 5">
    <name type="scientific">Panagrellus redivivus</name>
    <name type="common">Microworm</name>
    <dbReference type="NCBI Taxonomy" id="6233"/>
    <lineage>
        <taxon>Eukaryota</taxon>
        <taxon>Metazoa</taxon>
        <taxon>Ecdysozoa</taxon>
        <taxon>Nematoda</taxon>
        <taxon>Chromadorea</taxon>
        <taxon>Rhabditida</taxon>
        <taxon>Tylenchina</taxon>
        <taxon>Panagrolaimomorpha</taxon>
        <taxon>Panagrolaimoidea</taxon>
        <taxon>Panagrolaimidae</taxon>
        <taxon>Panagrellus</taxon>
    </lineage>
</organism>
<keyword evidence="4" id="KW-1185">Reference proteome</keyword>
<evidence type="ECO:0000256" key="2">
    <source>
        <dbReference type="SAM" id="SignalP"/>
    </source>
</evidence>
<dbReference type="SMART" id="SM00034">
    <property type="entry name" value="CLECT"/>
    <property type="match status" value="1"/>
</dbReference>
<keyword evidence="2" id="KW-0732">Signal</keyword>
<dbReference type="PROSITE" id="PS50041">
    <property type="entry name" value="C_TYPE_LECTIN_2"/>
    <property type="match status" value="1"/>
</dbReference>
<name>A0A7E4V7V8_PANRE</name>
<dbReference type="PANTHER" id="PTHR22991:SF40">
    <property type="entry name" value="PROTEIN CBG13490"/>
    <property type="match status" value="1"/>
</dbReference>
<dbReference type="Proteomes" id="UP000492821">
    <property type="component" value="Unassembled WGS sequence"/>
</dbReference>
<evidence type="ECO:0000313" key="4">
    <source>
        <dbReference type="Proteomes" id="UP000492821"/>
    </source>
</evidence>
<dbReference type="InterPro" id="IPR001304">
    <property type="entry name" value="C-type_lectin-like"/>
</dbReference>
<dbReference type="CDD" id="cd00037">
    <property type="entry name" value="CLECT"/>
    <property type="match status" value="1"/>
</dbReference>
<feature type="domain" description="C-type lectin" evidence="3">
    <location>
        <begin position="57"/>
        <end position="169"/>
    </location>
</feature>
<evidence type="ECO:0000313" key="5">
    <source>
        <dbReference type="WBParaSite" id="Pan_g17617.t1"/>
    </source>
</evidence>
<evidence type="ECO:0000259" key="3">
    <source>
        <dbReference type="PROSITE" id="PS50041"/>
    </source>
</evidence>
<protein>
    <submittedName>
        <fullName evidence="5">C-type lectin domain-containing protein</fullName>
    </submittedName>
</protein>
<dbReference type="WBParaSite" id="Pan_g17617.t1">
    <property type="protein sequence ID" value="Pan_g17617.t1"/>
    <property type="gene ID" value="Pan_g17617"/>
</dbReference>
<evidence type="ECO:0000256" key="1">
    <source>
        <dbReference type="ARBA" id="ARBA00023157"/>
    </source>
</evidence>
<dbReference type="PANTHER" id="PTHR22991">
    <property type="entry name" value="PROTEIN CBG13490"/>
    <property type="match status" value="1"/>
</dbReference>
<dbReference type="Pfam" id="PF00059">
    <property type="entry name" value="Lectin_C"/>
    <property type="match status" value="1"/>
</dbReference>
<reference evidence="4" key="1">
    <citation type="journal article" date="2013" name="Genetics">
        <title>The draft genome and transcriptome of Panagrellus redivivus are shaped by the harsh demands of a free-living lifestyle.</title>
        <authorList>
            <person name="Srinivasan J."/>
            <person name="Dillman A.R."/>
            <person name="Macchietto M.G."/>
            <person name="Heikkinen L."/>
            <person name="Lakso M."/>
            <person name="Fracchia K.M."/>
            <person name="Antoshechkin I."/>
            <person name="Mortazavi A."/>
            <person name="Wong G."/>
            <person name="Sternberg P.W."/>
        </authorList>
    </citation>
    <scope>NUCLEOTIDE SEQUENCE [LARGE SCALE GENOMIC DNA]</scope>
    <source>
        <strain evidence="4">MT8872</strain>
    </source>
</reference>
<dbReference type="AlphaFoldDB" id="A0A7E4V7V8"/>
<dbReference type="InterPro" id="IPR016186">
    <property type="entry name" value="C-type_lectin-like/link_sf"/>
</dbReference>
<accession>A0A7E4V7V8</accession>
<dbReference type="InterPro" id="IPR050976">
    <property type="entry name" value="Snaclec"/>
</dbReference>
<dbReference type="InterPro" id="IPR016187">
    <property type="entry name" value="CTDL_fold"/>
</dbReference>